<accession>A0A645DIX3</accession>
<comment type="caution">
    <text evidence="1">The sequence shown here is derived from an EMBL/GenBank/DDBJ whole genome shotgun (WGS) entry which is preliminary data.</text>
</comment>
<organism evidence="1">
    <name type="scientific">bioreactor metagenome</name>
    <dbReference type="NCBI Taxonomy" id="1076179"/>
    <lineage>
        <taxon>unclassified sequences</taxon>
        <taxon>metagenomes</taxon>
        <taxon>ecological metagenomes</taxon>
    </lineage>
</organism>
<dbReference type="EMBL" id="VSSQ01036665">
    <property type="protein sequence ID" value="MPM89195.1"/>
    <property type="molecule type" value="Genomic_DNA"/>
</dbReference>
<evidence type="ECO:0000313" key="1">
    <source>
        <dbReference type="EMBL" id="MPM89195.1"/>
    </source>
</evidence>
<reference evidence="1" key="1">
    <citation type="submission" date="2019-08" db="EMBL/GenBank/DDBJ databases">
        <authorList>
            <person name="Kucharzyk K."/>
            <person name="Murdoch R.W."/>
            <person name="Higgins S."/>
            <person name="Loffler F."/>
        </authorList>
    </citation>
    <scope>NUCLEOTIDE SEQUENCE</scope>
</reference>
<name>A0A645DIX3_9ZZZZ</name>
<sequence length="213" mass="23103">MASPFQFVVEFVEQDVGQKRRQRPALRRADGAGLDVLSDQHTGAQVAADQGQQRLVADRSPNDLHQHVVIDGVEELGEVDVHGNGVAVLHIRLYLFDRLVGIAARSEAEARRREARFEDRREHLGDGLLDDPVHHGRDAQQPLAAVVLGDFHPADGLRTVTPGFELAAGVFPVRSQVGGKVLYGDAVDARRALVGFHAFPCTAQVVAGEDGCQ</sequence>
<gene>
    <name evidence="1" type="ORF">SDC9_136303</name>
</gene>
<protein>
    <submittedName>
        <fullName evidence="1">Uncharacterized protein</fullName>
    </submittedName>
</protein>
<proteinExistence type="predicted"/>
<dbReference type="AlphaFoldDB" id="A0A645DIX3"/>